<feature type="non-terminal residue" evidence="1">
    <location>
        <position position="1"/>
    </location>
</feature>
<protein>
    <submittedName>
        <fullName evidence="1">Uncharacterized protein</fullName>
    </submittedName>
</protein>
<evidence type="ECO:0000313" key="2">
    <source>
        <dbReference type="Proteomes" id="UP000479710"/>
    </source>
</evidence>
<keyword evidence="2" id="KW-1185">Reference proteome</keyword>
<accession>A0A6G1F886</accession>
<reference evidence="1 2" key="1">
    <citation type="submission" date="2019-11" db="EMBL/GenBank/DDBJ databases">
        <title>Whole genome sequence of Oryza granulata.</title>
        <authorList>
            <person name="Li W."/>
        </authorList>
    </citation>
    <scope>NUCLEOTIDE SEQUENCE [LARGE SCALE GENOMIC DNA]</scope>
    <source>
        <strain evidence="2">cv. Menghai</strain>
        <tissue evidence="1">Leaf</tissue>
    </source>
</reference>
<comment type="caution">
    <text evidence="1">The sequence shown here is derived from an EMBL/GenBank/DDBJ whole genome shotgun (WGS) entry which is preliminary data.</text>
</comment>
<dbReference type="EMBL" id="SPHZ02000001">
    <property type="protein sequence ID" value="KAF0933137.1"/>
    <property type="molecule type" value="Genomic_DNA"/>
</dbReference>
<proteinExistence type="predicted"/>
<sequence>EVGGISLASLHLSPPAFRSPLNSSLSPRLRLSPPLLPSWLLSGCRTRSRRREPTVHEEFGVLVLGCVVRRGIGVVAARRRRRHCGVWRTAARRSTGCFECLIRRGRGNRSRRGPRSPRPYWGGVGINPVLDRLPFV</sequence>
<feature type="non-terminal residue" evidence="1">
    <location>
        <position position="136"/>
    </location>
</feature>
<dbReference type="AlphaFoldDB" id="A0A6G1F886"/>
<evidence type="ECO:0000313" key="1">
    <source>
        <dbReference type="EMBL" id="KAF0933137.1"/>
    </source>
</evidence>
<dbReference type="Proteomes" id="UP000479710">
    <property type="component" value="Unassembled WGS sequence"/>
</dbReference>
<organism evidence="1 2">
    <name type="scientific">Oryza meyeriana var. granulata</name>
    <dbReference type="NCBI Taxonomy" id="110450"/>
    <lineage>
        <taxon>Eukaryota</taxon>
        <taxon>Viridiplantae</taxon>
        <taxon>Streptophyta</taxon>
        <taxon>Embryophyta</taxon>
        <taxon>Tracheophyta</taxon>
        <taxon>Spermatophyta</taxon>
        <taxon>Magnoliopsida</taxon>
        <taxon>Liliopsida</taxon>
        <taxon>Poales</taxon>
        <taxon>Poaceae</taxon>
        <taxon>BOP clade</taxon>
        <taxon>Oryzoideae</taxon>
        <taxon>Oryzeae</taxon>
        <taxon>Oryzinae</taxon>
        <taxon>Oryza</taxon>
        <taxon>Oryza meyeriana</taxon>
    </lineage>
</organism>
<gene>
    <name evidence="1" type="ORF">E2562_014127</name>
</gene>
<name>A0A6G1F886_9ORYZ</name>